<feature type="non-terminal residue" evidence="1">
    <location>
        <position position="1"/>
    </location>
</feature>
<gene>
    <name evidence="1" type="ORF">B0H16DRAFT_1335894</name>
</gene>
<sequence length="109" mass="11885">NGTTNLLKTAQACDAARGVITSTSSTAVSTYSPAAHRAIIAMRTATSHRPFNAVNDKYYKMEVELLRPGTIIPSASTVSRDINLLYVELSKNVKSYFTVRTSLSVLWVC</sequence>
<reference evidence="1" key="1">
    <citation type="submission" date="2023-03" db="EMBL/GenBank/DDBJ databases">
        <title>Massive genome expansion in bonnet fungi (Mycena s.s.) driven by repeated elements and novel gene families across ecological guilds.</title>
        <authorList>
            <consortium name="Lawrence Berkeley National Laboratory"/>
            <person name="Harder C.B."/>
            <person name="Miyauchi S."/>
            <person name="Viragh M."/>
            <person name="Kuo A."/>
            <person name="Thoen E."/>
            <person name="Andreopoulos B."/>
            <person name="Lu D."/>
            <person name="Skrede I."/>
            <person name="Drula E."/>
            <person name="Henrissat B."/>
            <person name="Morin E."/>
            <person name="Kohler A."/>
            <person name="Barry K."/>
            <person name="LaButti K."/>
            <person name="Morin E."/>
            <person name="Salamov A."/>
            <person name="Lipzen A."/>
            <person name="Mereny Z."/>
            <person name="Hegedus B."/>
            <person name="Baldrian P."/>
            <person name="Stursova M."/>
            <person name="Weitz H."/>
            <person name="Taylor A."/>
            <person name="Grigoriev I.V."/>
            <person name="Nagy L.G."/>
            <person name="Martin F."/>
            <person name="Kauserud H."/>
        </authorList>
    </citation>
    <scope>NUCLEOTIDE SEQUENCE</scope>
    <source>
        <strain evidence="1">CBHHK182m</strain>
    </source>
</reference>
<dbReference type="AlphaFoldDB" id="A0AAD7HIM4"/>
<name>A0AAD7HIM4_9AGAR</name>
<dbReference type="Proteomes" id="UP001215598">
    <property type="component" value="Unassembled WGS sequence"/>
</dbReference>
<accession>A0AAD7HIM4</accession>
<keyword evidence="2" id="KW-1185">Reference proteome</keyword>
<evidence type="ECO:0000313" key="1">
    <source>
        <dbReference type="EMBL" id="KAJ7720702.1"/>
    </source>
</evidence>
<evidence type="ECO:0000313" key="2">
    <source>
        <dbReference type="Proteomes" id="UP001215598"/>
    </source>
</evidence>
<organism evidence="1 2">
    <name type="scientific">Mycena metata</name>
    <dbReference type="NCBI Taxonomy" id="1033252"/>
    <lineage>
        <taxon>Eukaryota</taxon>
        <taxon>Fungi</taxon>
        <taxon>Dikarya</taxon>
        <taxon>Basidiomycota</taxon>
        <taxon>Agaricomycotina</taxon>
        <taxon>Agaricomycetes</taxon>
        <taxon>Agaricomycetidae</taxon>
        <taxon>Agaricales</taxon>
        <taxon>Marasmiineae</taxon>
        <taxon>Mycenaceae</taxon>
        <taxon>Mycena</taxon>
    </lineage>
</organism>
<dbReference type="EMBL" id="JARKIB010000237">
    <property type="protein sequence ID" value="KAJ7720702.1"/>
    <property type="molecule type" value="Genomic_DNA"/>
</dbReference>
<proteinExistence type="predicted"/>
<protein>
    <submittedName>
        <fullName evidence="1">Uncharacterized protein</fullName>
    </submittedName>
</protein>
<comment type="caution">
    <text evidence="1">The sequence shown here is derived from an EMBL/GenBank/DDBJ whole genome shotgun (WGS) entry which is preliminary data.</text>
</comment>